<dbReference type="InterPro" id="IPR000292">
    <property type="entry name" value="For/NO2_transpt"/>
</dbReference>
<keyword evidence="2 5" id="KW-0812">Transmembrane</keyword>
<comment type="caution">
    <text evidence="7">The sequence shown here is derived from an EMBL/GenBank/DDBJ whole genome shotgun (WGS) entry which is preliminary data.</text>
</comment>
<evidence type="ECO:0000256" key="2">
    <source>
        <dbReference type="ARBA" id="ARBA00022692"/>
    </source>
</evidence>
<dbReference type="PANTHER" id="PTHR30520">
    <property type="entry name" value="FORMATE TRANSPORTER-RELATED"/>
    <property type="match status" value="1"/>
</dbReference>
<gene>
    <name evidence="7" type="ORF">CD158_04875</name>
    <name evidence="6" type="ORF">QYH67_08665</name>
</gene>
<dbReference type="Pfam" id="PF01226">
    <property type="entry name" value="Form_Nir_trans"/>
    <property type="match status" value="1"/>
</dbReference>
<dbReference type="EMBL" id="JAUHQC010000011">
    <property type="protein sequence ID" value="MDN4533630.1"/>
    <property type="molecule type" value="Genomic_DNA"/>
</dbReference>
<dbReference type="Proteomes" id="UP001171687">
    <property type="component" value="Unassembled WGS sequence"/>
</dbReference>
<dbReference type="InterPro" id="IPR023271">
    <property type="entry name" value="Aquaporin-like"/>
</dbReference>
<reference evidence="7 8" key="1">
    <citation type="submission" date="2017-08" db="EMBL/GenBank/DDBJ databases">
        <title>Draft genome sequences of 64 type strains of genus Staph aureus.</title>
        <authorList>
            <person name="Cole K."/>
            <person name="Golubchik T."/>
            <person name="Russell J."/>
            <person name="Foster D."/>
            <person name="Llewelyn M."/>
            <person name="Wilson D."/>
            <person name="Crook D."/>
            <person name="Paul J."/>
        </authorList>
    </citation>
    <scope>NUCLEOTIDE SEQUENCE [LARGE SCALE GENOMIC DNA]</scope>
    <source>
        <strain evidence="7 8">NCTC 12101</strain>
    </source>
</reference>
<dbReference type="GO" id="GO:0015499">
    <property type="term" value="F:formate transmembrane transporter activity"/>
    <property type="evidence" value="ECO:0007669"/>
    <property type="project" value="TreeGrafter"/>
</dbReference>
<sequence length="276" mass="30570">MKVTNHKQVEDTYMTKGVVSQILSQVQMKDVMYKHTPGRAVLKAIMSGFFIGIMTVFMLVVKTQLTGLNEGVVNLIGAISFSLALVLIVLTNAELLTSNFSFLTMGYYYKAISLAQILKIVVYCLVFNLVGAIIVFGLMTFTPIINSNVVDAITKVVTAKTVDSTWYHILVKGIFCNFYINIGILMSLQFKDGLAKAFFLMSGVTIFVFMGYDHIVFNTGLFAGMLFYNAGGADLLHIFKNLVFSFIGNYIGGGIFVGLVYAYLNGKRDQYVTENK</sequence>
<organism evidence="7 8">
    <name type="scientific">Staphylococcus auricularis</name>
    <dbReference type="NCBI Taxonomy" id="29379"/>
    <lineage>
        <taxon>Bacteria</taxon>
        <taxon>Bacillati</taxon>
        <taxon>Bacillota</taxon>
        <taxon>Bacilli</taxon>
        <taxon>Bacillales</taxon>
        <taxon>Staphylococcaceae</taxon>
        <taxon>Staphylococcus</taxon>
    </lineage>
</organism>
<keyword evidence="3 5" id="KW-1133">Transmembrane helix</keyword>
<evidence type="ECO:0000256" key="5">
    <source>
        <dbReference type="SAM" id="Phobius"/>
    </source>
</evidence>
<feature type="transmembrane region" description="Helical" evidence="5">
    <location>
        <begin position="40"/>
        <end position="60"/>
    </location>
</feature>
<dbReference type="GO" id="GO:0005886">
    <property type="term" value="C:plasma membrane"/>
    <property type="evidence" value="ECO:0007669"/>
    <property type="project" value="TreeGrafter"/>
</dbReference>
<dbReference type="Proteomes" id="UP000242470">
    <property type="component" value="Unassembled WGS sequence"/>
</dbReference>
<proteinExistence type="predicted"/>
<reference evidence="6" key="2">
    <citation type="submission" date="2023-07" db="EMBL/GenBank/DDBJ databases">
        <title>Evaluation of the beneficial properties of pineapple isolates.</title>
        <authorList>
            <person name="Adefiranye O."/>
        </authorList>
    </citation>
    <scope>NUCLEOTIDE SEQUENCE</scope>
    <source>
        <strain evidence="6">PAPLE_T1</strain>
    </source>
</reference>
<feature type="transmembrane region" description="Helical" evidence="5">
    <location>
        <begin position="117"/>
        <end position="145"/>
    </location>
</feature>
<name>A0AAP8TTG5_9STAP</name>
<evidence type="ECO:0000313" key="8">
    <source>
        <dbReference type="Proteomes" id="UP000242470"/>
    </source>
</evidence>
<evidence type="ECO:0000313" key="7">
    <source>
        <dbReference type="EMBL" id="PNZ68099.1"/>
    </source>
</evidence>
<feature type="transmembrane region" description="Helical" evidence="5">
    <location>
        <begin position="165"/>
        <end position="185"/>
    </location>
</feature>
<evidence type="ECO:0000256" key="4">
    <source>
        <dbReference type="ARBA" id="ARBA00023136"/>
    </source>
</evidence>
<feature type="transmembrane region" description="Helical" evidence="5">
    <location>
        <begin position="72"/>
        <end position="96"/>
    </location>
</feature>
<evidence type="ECO:0000313" key="6">
    <source>
        <dbReference type="EMBL" id="MDN4533630.1"/>
    </source>
</evidence>
<dbReference type="AlphaFoldDB" id="A0AAP8TTG5"/>
<dbReference type="Gene3D" id="1.20.1080.10">
    <property type="entry name" value="Glycerol uptake facilitator protein"/>
    <property type="match status" value="1"/>
</dbReference>
<evidence type="ECO:0000256" key="3">
    <source>
        <dbReference type="ARBA" id="ARBA00022989"/>
    </source>
</evidence>
<dbReference type="GeneID" id="64981453"/>
<dbReference type="EMBL" id="PPQW01000021">
    <property type="protein sequence ID" value="PNZ68099.1"/>
    <property type="molecule type" value="Genomic_DNA"/>
</dbReference>
<dbReference type="PANTHER" id="PTHR30520:SF8">
    <property type="entry name" value="NITRITE TRANSPORTER NIRC"/>
    <property type="match status" value="1"/>
</dbReference>
<protein>
    <submittedName>
        <fullName evidence="6 7">Formate/nitrite transporter</fullName>
    </submittedName>
</protein>
<comment type="subcellular location">
    <subcellularLocation>
        <location evidence="1">Membrane</location>
        <topology evidence="1">Multi-pass membrane protein</topology>
    </subcellularLocation>
</comment>
<feature type="transmembrane region" description="Helical" evidence="5">
    <location>
        <begin position="197"/>
        <end position="230"/>
    </location>
</feature>
<accession>A0AAP8TTG5</accession>
<keyword evidence="4 5" id="KW-0472">Membrane</keyword>
<dbReference type="RefSeq" id="WP_059107460.1">
    <property type="nucleotide sequence ID" value="NZ_AP024589.1"/>
</dbReference>
<feature type="transmembrane region" description="Helical" evidence="5">
    <location>
        <begin position="242"/>
        <end position="264"/>
    </location>
</feature>
<evidence type="ECO:0000256" key="1">
    <source>
        <dbReference type="ARBA" id="ARBA00004141"/>
    </source>
</evidence>